<gene>
    <name evidence="2" type="ORF">EYF80_024005</name>
</gene>
<name>A0A4Z2HLP8_9TELE</name>
<sequence>MKKLCAGLSLSRSLRRDHGHLGWWCCWVGGWGSVNIRKRLAVSSLGTKIHAGEEAAASVLQERKKTRRLASAKSRRYFCLGALYSTSSGLCQRTHAHRRLISGQRGQLRQRHRSVPLTLAELLQGEGGDGEAPLQEVRPHLLVAPQLGAVDAVDQAAVSRRLHQREGQDIRRGVQVEAVQPRNTTCDPPSHSQPTQHCLAVLVLNEWENDDVQVVHRKCAVERHGWGRGVSVATSVRSSSLAVRDDERDVDVSLQQVLLGELVHGQSGSLQLPSAWTPGQHVGQSGVVAVPVCSRQVVHRYLDLPRLPAAQLAPQPSTQLGRFIVHGQDLRTAREKSQTQNTLQKQMKSKSSNVD</sequence>
<dbReference type="AlphaFoldDB" id="A0A4Z2HLP8"/>
<organism evidence="2 3">
    <name type="scientific">Liparis tanakae</name>
    <name type="common">Tanaka's snailfish</name>
    <dbReference type="NCBI Taxonomy" id="230148"/>
    <lineage>
        <taxon>Eukaryota</taxon>
        <taxon>Metazoa</taxon>
        <taxon>Chordata</taxon>
        <taxon>Craniata</taxon>
        <taxon>Vertebrata</taxon>
        <taxon>Euteleostomi</taxon>
        <taxon>Actinopterygii</taxon>
        <taxon>Neopterygii</taxon>
        <taxon>Teleostei</taxon>
        <taxon>Neoteleostei</taxon>
        <taxon>Acanthomorphata</taxon>
        <taxon>Eupercaria</taxon>
        <taxon>Perciformes</taxon>
        <taxon>Cottioidei</taxon>
        <taxon>Cottales</taxon>
        <taxon>Liparidae</taxon>
        <taxon>Liparis</taxon>
    </lineage>
</organism>
<comment type="caution">
    <text evidence="2">The sequence shown here is derived from an EMBL/GenBank/DDBJ whole genome shotgun (WGS) entry which is preliminary data.</text>
</comment>
<dbReference type="Proteomes" id="UP000314294">
    <property type="component" value="Unassembled WGS sequence"/>
</dbReference>
<reference evidence="2 3" key="1">
    <citation type="submission" date="2019-03" db="EMBL/GenBank/DDBJ databases">
        <title>First draft genome of Liparis tanakae, snailfish: a comprehensive survey of snailfish specific genes.</title>
        <authorList>
            <person name="Kim W."/>
            <person name="Song I."/>
            <person name="Jeong J.-H."/>
            <person name="Kim D."/>
            <person name="Kim S."/>
            <person name="Ryu S."/>
            <person name="Song J.Y."/>
            <person name="Lee S.K."/>
        </authorList>
    </citation>
    <scope>NUCLEOTIDE SEQUENCE [LARGE SCALE GENOMIC DNA]</scope>
    <source>
        <tissue evidence="2">Muscle</tissue>
    </source>
</reference>
<accession>A0A4Z2HLP8</accession>
<evidence type="ECO:0000256" key="1">
    <source>
        <dbReference type="SAM" id="MobiDB-lite"/>
    </source>
</evidence>
<proteinExistence type="predicted"/>
<evidence type="ECO:0000313" key="2">
    <source>
        <dbReference type="EMBL" id="TNN65712.1"/>
    </source>
</evidence>
<feature type="region of interest" description="Disordered" evidence="1">
    <location>
        <begin position="333"/>
        <end position="355"/>
    </location>
</feature>
<feature type="compositionally biased region" description="Polar residues" evidence="1">
    <location>
        <begin position="338"/>
        <end position="355"/>
    </location>
</feature>
<evidence type="ECO:0000313" key="3">
    <source>
        <dbReference type="Proteomes" id="UP000314294"/>
    </source>
</evidence>
<protein>
    <submittedName>
        <fullName evidence="2">Uncharacterized protein</fullName>
    </submittedName>
</protein>
<dbReference type="EMBL" id="SRLO01000230">
    <property type="protein sequence ID" value="TNN65712.1"/>
    <property type="molecule type" value="Genomic_DNA"/>
</dbReference>
<keyword evidence="3" id="KW-1185">Reference proteome</keyword>